<keyword evidence="2" id="KW-0472">Membrane</keyword>
<dbReference type="RefSeq" id="WP_011810382.1">
    <property type="nucleotide sequence ID" value="NC_008786.1"/>
</dbReference>
<keyword evidence="4" id="KW-1185">Reference proteome</keyword>
<evidence type="ECO:0000313" key="3">
    <source>
        <dbReference type="EMBL" id="ABM58383.1"/>
    </source>
</evidence>
<keyword evidence="2" id="KW-1133">Transmembrane helix</keyword>
<proteinExistence type="predicted"/>
<gene>
    <name evidence="3" type="ordered locus">Veis_2640</name>
</gene>
<keyword evidence="2" id="KW-0812">Transmembrane</keyword>
<dbReference type="HOGENOM" id="CLU_096797_0_0_4"/>
<dbReference type="GeneID" id="76461152"/>
<evidence type="ECO:0000256" key="2">
    <source>
        <dbReference type="SAM" id="Phobius"/>
    </source>
</evidence>
<evidence type="ECO:0008006" key="5">
    <source>
        <dbReference type="Google" id="ProtNLM"/>
    </source>
</evidence>
<dbReference type="InterPro" id="IPR046703">
    <property type="entry name" value="DUF6776"/>
</dbReference>
<reference evidence="3" key="1">
    <citation type="submission" date="2006-12" db="EMBL/GenBank/DDBJ databases">
        <title>Complete sequence of Chromosome1 of Verminephrobacter eiseniae EF01-2.</title>
        <authorList>
            <consortium name="US DOE Joint Genome Institute"/>
            <person name="Copeland A."/>
            <person name="Lucas S."/>
            <person name="Lapidus A."/>
            <person name="Barry K."/>
            <person name="Detter J.C."/>
            <person name="Glavina del Rio T."/>
            <person name="Dalin E."/>
            <person name="Tice H."/>
            <person name="Pitluck S."/>
            <person name="Chertkov O."/>
            <person name="Brettin T."/>
            <person name="Bruce D."/>
            <person name="Han C."/>
            <person name="Tapia R."/>
            <person name="Gilna P."/>
            <person name="Schmutz J."/>
            <person name="Larimer F."/>
            <person name="Land M."/>
            <person name="Hauser L."/>
            <person name="Kyrpides N."/>
            <person name="Kim E."/>
            <person name="Stahl D."/>
            <person name="Richardson P."/>
        </authorList>
    </citation>
    <scope>NUCLEOTIDE SEQUENCE</scope>
    <source>
        <strain evidence="3">EF01-2</strain>
    </source>
</reference>
<organism evidence="3 4">
    <name type="scientific">Verminephrobacter eiseniae (strain EF01-2)</name>
    <dbReference type="NCBI Taxonomy" id="391735"/>
    <lineage>
        <taxon>Bacteria</taxon>
        <taxon>Pseudomonadati</taxon>
        <taxon>Pseudomonadota</taxon>
        <taxon>Betaproteobacteria</taxon>
        <taxon>Burkholderiales</taxon>
        <taxon>Comamonadaceae</taxon>
        <taxon>Verminephrobacter</taxon>
    </lineage>
</organism>
<sequence length="240" mass="26676">MRLRLLRRRLTISAPRVAIRSALPWPLRWVALALVLGFCASLALWAFEFGKSIAGFDRVSRTEFLRLQSEITVLRDQARQRQTVAATAESLLATERAAKESLMAQVRQLEADNRTLRGDLGFFEKLLPAAKTDGLAIRALQAEVLGGIQLRWQALVIQSARNAPEFNGRLELELAGMQSGRPWTQILPPQGQALQVRQYRRVGGLLDLPPHAVVKTVTARVLDGATVRTTQTMPVDPALR</sequence>
<dbReference type="STRING" id="391735.Veis_2640"/>
<dbReference type="Pfam" id="PF20567">
    <property type="entry name" value="DUF6776"/>
    <property type="match status" value="1"/>
</dbReference>
<feature type="coiled-coil region" evidence="1">
    <location>
        <begin position="92"/>
        <end position="119"/>
    </location>
</feature>
<feature type="transmembrane region" description="Helical" evidence="2">
    <location>
        <begin position="29"/>
        <end position="47"/>
    </location>
</feature>
<dbReference type="AlphaFoldDB" id="A1WL76"/>
<dbReference type="OrthoDB" id="8585321at2"/>
<name>A1WL76_VEREI</name>
<keyword evidence="1" id="KW-0175">Coiled coil</keyword>
<dbReference type="Proteomes" id="UP000000374">
    <property type="component" value="Chromosome"/>
</dbReference>
<dbReference type="EMBL" id="CP000542">
    <property type="protein sequence ID" value="ABM58383.1"/>
    <property type="molecule type" value="Genomic_DNA"/>
</dbReference>
<dbReference type="eggNOG" id="ENOG502Z8KI">
    <property type="taxonomic scope" value="Bacteria"/>
</dbReference>
<accession>A1WL76</accession>
<dbReference type="KEGG" id="vei:Veis_2640"/>
<protein>
    <recommendedName>
        <fullName evidence="5">Transmembrane protein</fullName>
    </recommendedName>
</protein>
<evidence type="ECO:0000313" key="4">
    <source>
        <dbReference type="Proteomes" id="UP000000374"/>
    </source>
</evidence>
<evidence type="ECO:0000256" key="1">
    <source>
        <dbReference type="SAM" id="Coils"/>
    </source>
</evidence>